<name>A0A6G7BAR0_9LACO</name>
<dbReference type="InterPro" id="IPR015046">
    <property type="entry name" value="LciA_Immunity-like"/>
</dbReference>
<dbReference type="RefSeq" id="WP_102720549.1">
    <property type="nucleotide sequence ID" value="NZ_CP049225.1"/>
</dbReference>
<dbReference type="GO" id="GO:0030153">
    <property type="term" value="P:bacteriocin immunity"/>
    <property type="evidence" value="ECO:0007669"/>
    <property type="project" value="InterPro"/>
</dbReference>
<dbReference type="CDD" id="cd21059">
    <property type="entry name" value="LciA-like"/>
    <property type="match status" value="1"/>
</dbReference>
<dbReference type="AlphaFoldDB" id="A0A6G7BAR0"/>
<evidence type="ECO:0000313" key="2">
    <source>
        <dbReference type="Proteomes" id="UP000501676"/>
    </source>
</evidence>
<dbReference type="EMBL" id="CP049228">
    <property type="protein sequence ID" value="QIH24366.1"/>
    <property type="molecule type" value="Genomic_DNA"/>
</dbReference>
<dbReference type="Pfam" id="PF08951">
    <property type="entry name" value="EntA_Immun"/>
    <property type="match status" value="1"/>
</dbReference>
<evidence type="ECO:0000313" key="1">
    <source>
        <dbReference type="EMBL" id="QIH24366.1"/>
    </source>
</evidence>
<sequence length="95" mass="11086">MFGKKNKVEEKIVTDICEILKDPELKQEERNALTRVQNRLEKGEYTPRVLNNFLSQVRPLALQSKLSPSVDKFYTDIINNAYKGISWAGMMFMKF</sequence>
<dbReference type="Proteomes" id="UP000501676">
    <property type="component" value="Chromosome"/>
</dbReference>
<proteinExistence type="predicted"/>
<gene>
    <name evidence="1" type="ORF">G6Z83_06765</name>
</gene>
<protein>
    <submittedName>
        <fullName evidence="1">Bacteriocin immunity protein</fullName>
    </submittedName>
</protein>
<accession>A0A6G7BAR0</accession>
<organism evidence="1 2">
    <name type="scientific">Lactobacillus iners</name>
    <dbReference type="NCBI Taxonomy" id="147802"/>
    <lineage>
        <taxon>Bacteria</taxon>
        <taxon>Bacillati</taxon>
        <taxon>Bacillota</taxon>
        <taxon>Bacilli</taxon>
        <taxon>Lactobacillales</taxon>
        <taxon>Lactobacillaceae</taxon>
        <taxon>Lactobacillus</taxon>
    </lineage>
</organism>
<reference evidence="1 2" key="1">
    <citation type="submission" date="2020-02" db="EMBL/GenBank/DDBJ databases">
        <title>Complete genome sequences of six Lactobacillus iners strains isolated from the human vagina.</title>
        <authorList>
            <person name="France M.T."/>
            <person name="Rutt L."/>
            <person name="Narina S."/>
            <person name="Arbaugh S."/>
            <person name="Humphrys M.S."/>
            <person name="Ma B."/>
            <person name="Hayward M.R."/>
            <person name="Relman D."/>
            <person name="Kwon D.S."/>
            <person name="Ravel J."/>
        </authorList>
    </citation>
    <scope>NUCLEOTIDE SEQUENCE [LARGE SCALE GENOMIC DNA]</scope>
    <source>
        <strain evidence="1 2">C0210C1</strain>
    </source>
</reference>